<comment type="subcellular location">
    <subcellularLocation>
        <location evidence="2">Cytoplasm</location>
    </subcellularLocation>
    <subcellularLocation>
        <location evidence="1">Nucleus</location>
    </subcellularLocation>
</comment>
<feature type="compositionally biased region" description="Polar residues" evidence="5">
    <location>
        <begin position="426"/>
        <end position="437"/>
    </location>
</feature>
<dbReference type="SMART" id="SM00338">
    <property type="entry name" value="BRLZ"/>
    <property type="match status" value="1"/>
</dbReference>
<evidence type="ECO:0000256" key="1">
    <source>
        <dbReference type="ARBA" id="ARBA00004123"/>
    </source>
</evidence>
<dbReference type="GO" id="GO:0000976">
    <property type="term" value="F:transcription cis-regulatory region binding"/>
    <property type="evidence" value="ECO:0007669"/>
    <property type="project" value="InterPro"/>
</dbReference>
<dbReference type="Proteomes" id="UP001337655">
    <property type="component" value="Unassembled WGS sequence"/>
</dbReference>
<dbReference type="PANTHER" id="PTHR40621:SF6">
    <property type="entry name" value="AP-1-LIKE TRANSCRIPTION FACTOR YAP1-RELATED"/>
    <property type="match status" value="1"/>
</dbReference>
<feature type="compositionally biased region" description="Basic and acidic residues" evidence="5">
    <location>
        <begin position="8"/>
        <end position="18"/>
    </location>
</feature>
<dbReference type="Gene3D" id="1.20.5.170">
    <property type="match status" value="1"/>
</dbReference>
<keyword evidence="3" id="KW-0539">Nucleus</keyword>
<dbReference type="InterPro" id="IPR046347">
    <property type="entry name" value="bZIP_sf"/>
</dbReference>
<feature type="region of interest" description="Disordered" evidence="5">
    <location>
        <begin position="137"/>
        <end position="208"/>
    </location>
</feature>
<feature type="compositionally biased region" description="Low complexity" evidence="5">
    <location>
        <begin position="323"/>
        <end position="373"/>
    </location>
</feature>
<dbReference type="Pfam" id="PF08601">
    <property type="entry name" value="PAP1"/>
    <property type="match status" value="2"/>
</dbReference>
<keyword evidence="8" id="KW-1185">Reference proteome</keyword>
<evidence type="ECO:0000256" key="4">
    <source>
        <dbReference type="ARBA" id="ARBA00038132"/>
    </source>
</evidence>
<dbReference type="SUPFAM" id="SSF111430">
    <property type="entry name" value="YAP1 redox domain"/>
    <property type="match status" value="1"/>
</dbReference>
<feature type="compositionally biased region" description="Polar residues" evidence="5">
    <location>
        <begin position="57"/>
        <end position="67"/>
    </location>
</feature>
<keyword evidence="7" id="KW-0238">DNA-binding</keyword>
<sequence>MVLYPTADEIRQRQEKVASARASLQSMAGQQGQSSQQRDRYLSPNQQDLLLAALTSQAGKNTQTSEQVGDERFGNPAKSEPAATMTNTNGNGLYMSPQQAELDSFNADYTPDLDYLDGDNFDFEDADLGGEMIGALPSELHEKRKMSEDDGDEEEGDAKRQETQEGEKSAKKPGRKPLTNEPTTKRKAQNRAAQRAFRERKEKHLKDLETTVTDLTKAKEADKHENGLLKAQIERLQIELREYRKRLTLNGGSGANRSPPLSGTGAPGRTNSGSPNYGGSAFSFDFPKFGALPGSQIFGNQSYNNSSGSLAQRDSVTPPITQSPSNNGSFSGPSNRQQSQAQSQSQSRSGSTGRSMSPRSASASNHASPSSQPGNINPAFTTYSTNNNMHGFASTLPQMNGNGNDPFGDLFSPSILKTSSVDSNGNYFNNTPQTNGSAKVDNSGGGETIAGLNRVFQFNSNGSTSDSASPSASSASQWNANANSSCDTSPEPSHDSPANKSKGADTFYDQNDVSKNGSGQLNTNQSFNNQQFGDGAYNMPSLDTFDPVLFGGYREDQDPLLNGGDFTGGFFDEALNPAPFDLGSPSNLFGILQSPQQTNSSLNAPSGAANAPTPSRNLMAEMDKARDGGDDDYGLPGCAGSSPAPSKATDSGKLISCNNIWNQLQSNPDFQEGKFDLDGLCSELRAKARCSESGVMVDQQHVDAALRKLGKKDDKTGQSFEAPAGLMFEQESWDNVLKRLGGSG</sequence>
<name>A0AAV9NW42_9PEZI</name>
<feature type="compositionally biased region" description="Polar residues" evidence="5">
    <location>
        <begin position="508"/>
        <end position="532"/>
    </location>
</feature>
<dbReference type="SUPFAM" id="SSF57959">
    <property type="entry name" value="Leucine zipper domain"/>
    <property type="match status" value="1"/>
</dbReference>
<feature type="region of interest" description="Disordered" evidence="5">
    <location>
        <begin position="1"/>
        <end position="40"/>
    </location>
</feature>
<feature type="region of interest" description="Disordered" evidence="5">
    <location>
        <begin position="596"/>
        <end position="615"/>
    </location>
</feature>
<dbReference type="GeneID" id="89931600"/>
<evidence type="ECO:0000259" key="6">
    <source>
        <dbReference type="PROSITE" id="PS50217"/>
    </source>
</evidence>
<dbReference type="PANTHER" id="PTHR40621">
    <property type="entry name" value="TRANSCRIPTION FACTOR KAPC-RELATED"/>
    <property type="match status" value="1"/>
</dbReference>
<feature type="compositionally biased region" description="Polar residues" evidence="5">
    <location>
        <begin position="486"/>
        <end position="499"/>
    </location>
</feature>
<evidence type="ECO:0000313" key="8">
    <source>
        <dbReference type="Proteomes" id="UP001337655"/>
    </source>
</evidence>
<evidence type="ECO:0000256" key="5">
    <source>
        <dbReference type="SAM" id="MobiDB-lite"/>
    </source>
</evidence>
<dbReference type="InterPro" id="IPR004827">
    <property type="entry name" value="bZIP"/>
</dbReference>
<dbReference type="GO" id="GO:0034599">
    <property type="term" value="P:cellular response to oxidative stress"/>
    <property type="evidence" value="ECO:0007669"/>
    <property type="project" value="UniProtKB-ARBA"/>
</dbReference>
<dbReference type="GO" id="GO:0090575">
    <property type="term" value="C:RNA polymerase II transcription regulator complex"/>
    <property type="evidence" value="ECO:0007669"/>
    <property type="project" value="TreeGrafter"/>
</dbReference>
<evidence type="ECO:0000256" key="3">
    <source>
        <dbReference type="ARBA" id="ARBA00023242"/>
    </source>
</evidence>
<dbReference type="RefSeq" id="XP_064654241.1">
    <property type="nucleotide sequence ID" value="XM_064807494.1"/>
</dbReference>
<feature type="compositionally biased region" description="Basic and acidic residues" evidence="5">
    <location>
        <begin position="139"/>
        <end position="148"/>
    </location>
</feature>
<feature type="compositionally biased region" description="Polar residues" evidence="5">
    <location>
        <begin position="84"/>
        <end position="96"/>
    </location>
</feature>
<feature type="region of interest" description="Disordered" evidence="5">
    <location>
        <begin position="426"/>
        <end position="446"/>
    </location>
</feature>
<dbReference type="AlphaFoldDB" id="A0AAV9NW42"/>
<dbReference type="GO" id="GO:0005737">
    <property type="term" value="C:cytoplasm"/>
    <property type="evidence" value="ECO:0007669"/>
    <property type="project" value="UniProtKB-SubCell"/>
</dbReference>
<feature type="domain" description="BZIP" evidence="6">
    <location>
        <begin position="180"/>
        <end position="243"/>
    </location>
</feature>
<dbReference type="FunFam" id="1.20.5.170:FF:000067">
    <property type="entry name" value="BZIP transcription factor"/>
    <property type="match status" value="1"/>
</dbReference>
<feature type="region of interest" description="Disordered" evidence="5">
    <location>
        <begin position="249"/>
        <end position="276"/>
    </location>
</feature>
<dbReference type="EMBL" id="JAVRRT010000022">
    <property type="protein sequence ID" value="KAK5163877.1"/>
    <property type="molecule type" value="Genomic_DNA"/>
</dbReference>
<dbReference type="InterPro" id="IPR050936">
    <property type="entry name" value="AP-1-like"/>
</dbReference>
<dbReference type="Gene3D" id="1.10.238.100">
    <property type="entry name" value="YAP1 redox domain. Chain B"/>
    <property type="match status" value="1"/>
</dbReference>
<dbReference type="PROSITE" id="PS00036">
    <property type="entry name" value="BZIP_BASIC"/>
    <property type="match status" value="1"/>
</dbReference>
<feature type="compositionally biased region" description="Low complexity" evidence="5">
    <location>
        <begin position="22"/>
        <end position="36"/>
    </location>
</feature>
<feature type="compositionally biased region" description="Low complexity" evidence="5">
    <location>
        <begin position="461"/>
        <end position="485"/>
    </location>
</feature>
<feature type="region of interest" description="Disordered" evidence="5">
    <location>
        <begin position="461"/>
        <end position="535"/>
    </location>
</feature>
<feature type="compositionally biased region" description="Polar residues" evidence="5">
    <location>
        <begin position="303"/>
        <end position="322"/>
    </location>
</feature>
<dbReference type="CDD" id="cd14688">
    <property type="entry name" value="bZIP_YAP"/>
    <property type="match status" value="1"/>
</dbReference>
<evidence type="ECO:0000313" key="7">
    <source>
        <dbReference type="EMBL" id="KAK5163877.1"/>
    </source>
</evidence>
<comment type="similarity">
    <text evidence="4">Belongs to the bZIP family. YAP subfamily.</text>
</comment>
<protein>
    <submittedName>
        <fullName evidence="7">DNA-binding transcription factor yap1</fullName>
    </submittedName>
</protein>
<proteinExistence type="inferred from homology"/>
<feature type="compositionally biased region" description="Basic and acidic residues" evidence="5">
    <location>
        <begin position="157"/>
        <end position="170"/>
    </location>
</feature>
<gene>
    <name evidence="7" type="primary">YAP1</name>
    <name evidence="7" type="ORF">LTR77_010271</name>
</gene>
<accession>A0AAV9NW42</accession>
<organism evidence="7 8">
    <name type="scientific">Saxophila tyrrhenica</name>
    <dbReference type="NCBI Taxonomy" id="1690608"/>
    <lineage>
        <taxon>Eukaryota</taxon>
        <taxon>Fungi</taxon>
        <taxon>Dikarya</taxon>
        <taxon>Ascomycota</taxon>
        <taxon>Pezizomycotina</taxon>
        <taxon>Dothideomycetes</taxon>
        <taxon>Dothideomycetidae</taxon>
        <taxon>Mycosphaerellales</taxon>
        <taxon>Extremaceae</taxon>
        <taxon>Saxophila</taxon>
    </lineage>
</organism>
<feature type="region of interest" description="Disordered" evidence="5">
    <location>
        <begin position="57"/>
        <end position="96"/>
    </location>
</feature>
<evidence type="ECO:0000256" key="2">
    <source>
        <dbReference type="ARBA" id="ARBA00004496"/>
    </source>
</evidence>
<dbReference type="InterPro" id="IPR023167">
    <property type="entry name" value="Yap1_redox_dom_sf"/>
</dbReference>
<comment type="caution">
    <text evidence="7">The sequence shown here is derived from an EMBL/GenBank/DDBJ whole genome shotgun (WGS) entry which is preliminary data.</text>
</comment>
<reference evidence="7 8" key="1">
    <citation type="submission" date="2023-08" db="EMBL/GenBank/DDBJ databases">
        <title>Black Yeasts Isolated from many extreme environments.</title>
        <authorList>
            <person name="Coleine C."/>
            <person name="Stajich J.E."/>
            <person name="Selbmann L."/>
        </authorList>
    </citation>
    <scope>NUCLEOTIDE SEQUENCE [LARGE SCALE GENOMIC DNA]</scope>
    <source>
        <strain evidence="7 8">CCFEE 5935</strain>
    </source>
</reference>
<feature type="compositionally biased region" description="Basic and acidic residues" evidence="5">
    <location>
        <begin position="196"/>
        <end position="208"/>
    </location>
</feature>
<feature type="region of interest" description="Disordered" evidence="5">
    <location>
        <begin position="303"/>
        <end position="382"/>
    </location>
</feature>
<dbReference type="GO" id="GO:0001228">
    <property type="term" value="F:DNA-binding transcription activator activity, RNA polymerase II-specific"/>
    <property type="evidence" value="ECO:0007669"/>
    <property type="project" value="TreeGrafter"/>
</dbReference>
<feature type="region of interest" description="Disordered" evidence="5">
    <location>
        <begin position="624"/>
        <end position="649"/>
    </location>
</feature>
<dbReference type="PROSITE" id="PS50217">
    <property type="entry name" value="BZIP"/>
    <property type="match status" value="1"/>
</dbReference>
<dbReference type="InterPro" id="IPR013910">
    <property type="entry name" value="TF_PAP1"/>
</dbReference>
<dbReference type="Pfam" id="PF00170">
    <property type="entry name" value="bZIP_1"/>
    <property type="match status" value="1"/>
</dbReference>